<dbReference type="InterPro" id="IPR029028">
    <property type="entry name" value="Alpha/beta_knot_MTases"/>
</dbReference>
<dbReference type="GO" id="GO:0070475">
    <property type="term" value="P:rRNA base methylation"/>
    <property type="evidence" value="ECO:0007669"/>
    <property type="project" value="TreeGrafter"/>
</dbReference>
<organism evidence="14 15">
    <name type="scientific">Weissella paramesenteroides</name>
    <name type="common">Leuconostoc paramesenteroides</name>
    <dbReference type="NCBI Taxonomy" id="1249"/>
    <lineage>
        <taxon>Bacteria</taxon>
        <taxon>Bacillati</taxon>
        <taxon>Bacillota</taxon>
        <taxon>Bacilli</taxon>
        <taxon>Lactobacillales</taxon>
        <taxon>Lactobacillaceae</taxon>
        <taxon>Weissella</taxon>
    </lineage>
</organism>
<dbReference type="PIRSF" id="PIRSF015601">
    <property type="entry name" value="MTase_slr0722"/>
    <property type="match status" value="1"/>
</dbReference>
<gene>
    <name evidence="14" type="ORF">G9403_06110</name>
</gene>
<evidence type="ECO:0000256" key="5">
    <source>
        <dbReference type="ARBA" id="ARBA00022490"/>
    </source>
</evidence>
<evidence type="ECO:0000256" key="1">
    <source>
        <dbReference type="ARBA" id="ARBA00004496"/>
    </source>
</evidence>
<evidence type="ECO:0000256" key="4">
    <source>
        <dbReference type="ARBA" id="ARBA00013673"/>
    </source>
</evidence>
<comment type="similarity">
    <text evidence="2 12">Belongs to the RNA methyltransferase RsmE family.</text>
</comment>
<dbReference type="CDD" id="cd18084">
    <property type="entry name" value="RsmE-like"/>
    <property type="match status" value="1"/>
</dbReference>
<name>A0A5M9EMQ2_WEIPA</name>
<proteinExistence type="inferred from homology"/>
<comment type="function">
    <text evidence="10 12">Specifically methylates the N3 position of the uracil ring of uridine 1498 (m3U1498) in 16S rRNA. Acts on the fully assembled 30S ribosomal subunit.</text>
</comment>
<evidence type="ECO:0000256" key="9">
    <source>
        <dbReference type="ARBA" id="ARBA00022691"/>
    </source>
</evidence>
<evidence type="ECO:0000256" key="10">
    <source>
        <dbReference type="ARBA" id="ARBA00025699"/>
    </source>
</evidence>
<dbReference type="RefSeq" id="WP_002828555.1">
    <property type="nucleotide sequence ID" value="NZ_CABKOP010000011.1"/>
</dbReference>
<comment type="catalytic activity">
    <reaction evidence="11 12">
        <text>uridine(1498) in 16S rRNA + S-adenosyl-L-methionine = N(3)-methyluridine(1498) in 16S rRNA + S-adenosyl-L-homocysteine + H(+)</text>
        <dbReference type="Rhea" id="RHEA:42920"/>
        <dbReference type="Rhea" id="RHEA-COMP:10283"/>
        <dbReference type="Rhea" id="RHEA-COMP:10284"/>
        <dbReference type="ChEBI" id="CHEBI:15378"/>
        <dbReference type="ChEBI" id="CHEBI:57856"/>
        <dbReference type="ChEBI" id="CHEBI:59789"/>
        <dbReference type="ChEBI" id="CHEBI:65315"/>
        <dbReference type="ChEBI" id="CHEBI:74502"/>
        <dbReference type="EC" id="2.1.1.193"/>
    </reaction>
</comment>
<dbReference type="Gene3D" id="3.40.1280.10">
    <property type="match status" value="1"/>
</dbReference>
<dbReference type="SUPFAM" id="SSF88697">
    <property type="entry name" value="PUA domain-like"/>
    <property type="match status" value="1"/>
</dbReference>
<dbReference type="InterPro" id="IPR046886">
    <property type="entry name" value="RsmE_MTase_dom"/>
</dbReference>
<sequence length="246" mass="27152">MQRYFLNEMPTGNEFRLPEEVAHHFITVLRSREGAQAEFVLPNQHEVIVAKIVRFEAEQAIMAVISRQETSVELPVDTTIVIGLSKGDKPEMVVQKATELGAHHIVVVETAWSVVHWGQKATKKLVRLNKIAAAAAEQAHRLRIPDVTYESSLDGLMIDATVKLVAWEESAKQGETGELVRQLNRLQPDDSVCFLFGPEGGLSPQEIDVLVGQGFVPAGLGPRILRAETAPLYALSVLSYVLELNI</sequence>
<evidence type="ECO:0000313" key="15">
    <source>
        <dbReference type="Proteomes" id="UP001215461"/>
    </source>
</evidence>
<evidence type="ECO:0000256" key="11">
    <source>
        <dbReference type="ARBA" id="ARBA00047944"/>
    </source>
</evidence>
<evidence type="ECO:0000259" key="13">
    <source>
        <dbReference type="Pfam" id="PF04452"/>
    </source>
</evidence>
<dbReference type="EMBL" id="JAANXN010000007">
    <property type="protein sequence ID" value="MDF8371216.1"/>
    <property type="molecule type" value="Genomic_DNA"/>
</dbReference>
<dbReference type="KEGG" id="wpa:CO680_01775"/>
<dbReference type="InterPro" id="IPR029026">
    <property type="entry name" value="tRNA_m1G_MTases_N"/>
</dbReference>
<dbReference type="InterPro" id="IPR006700">
    <property type="entry name" value="RsmE"/>
</dbReference>
<keyword evidence="9 12" id="KW-0949">S-adenosyl-L-methionine</keyword>
<protein>
    <recommendedName>
        <fullName evidence="4 12">Ribosomal RNA small subunit methyltransferase E</fullName>
        <ecNumber evidence="3 12">2.1.1.193</ecNumber>
    </recommendedName>
</protein>
<keyword evidence="6 12" id="KW-0698">rRNA processing</keyword>
<comment type="subcellular location">
    <subcellularLocation>
        <location evidence="1 12">Cytoplasm</location>
    </subcellularLocation>
</comment>
<reference evidence="14 15" key="1">
    <citation type="submission" date="2020-03" db="EMBL/GenBank/DDBJ databases">
        <title>Comparative genomics of Weissella paramesenteroides.</title>
        <authorList>
            <person name="Kant R."/>
            <person name="Takala T."/>
            <person name="Saris P."/>
        </authorList>
    </citation>
    <scope>NUCLEOTIDE SEQUENCE [LARGE SCALE GENOMIC DNA]</scope>
    <source>
        <strain evidence="14 15">SJ27-4</strain>
    </source>
</reference>
<dbReference type="Pfam" id="PF04452">
    <property type="entry name" value="Methyltrans_RNA"/>
    <property type="match status" value="1"/>
</dbReference>
<dbReference type="InterPro" id="IPR015947">
    <property type="entry name" value="PUA-like_sf"/>
</dbReference>
<keyword evidence="7 12" id="KW-0489">Methyltransferase</keyword>
<dbReference type="PANTHER" id="PTHR30027">
    <property type="entry name" value="RIBOSOMAL RNA SMALL SUBUNIT METHYLTRANSFERASE E"/>
    <property type="match status" value="1"/>
</dbReference>
<dbReference type="Proteomes" id="UP001215461">
    <property type="component" value="Unassembled WGS sequence"/>
</dbReference>
<dbReference type="GO" id="GO:0070042">
    <property type="term" value="F:rRNA (uridine-N3-)-methyltransferase activity"/>
    <property type="evidence" value="ECO:0007669"/>
    <property type="project" value="TreeGrafter"/>
</dbReference>
<feature type="domain" description="Ribosomal RNA small subunit methyltransferase E methyltransferase" evidence="13">
    <location>
        <begin position="73"/>
        <end position="238"/>
    </location>
</feature>
<evidence type="ECO:0000256" key="8">
    <source>
        <dbReference type="ARBA" id="ARBA00022679"/>
    </source>
</evidence>
<evidence type="ECO:0000256" key="7">
    <source>
        <dbReference type="ARBA" id="ARBA00022603"/>
    </source>
</evidence>
<dbReference type="AlphaFoldDB" id="A0A5M9EMQ2"/>
<accession>A0A5M9EMQ2</accession>
<keyword evidence="8 12" id="KW-0808">Transferase</keyword>
<dbReference type="NCBIfam" id="TIGR00046">
    <property type="entry name" value="RsmE family RNA methyltransferase"/>
    <property type="match status" value="1"/>
</dbReference>
<evidence type="ECO:0000256" key="6">
    <source>
        <dbReference type="ARBA" id="ARBA00022552"/>
    </source>
</evidence>
<dbReference type="SUPFAM" id="SSF75217">
    <property type="entry name" value="alpha/beta knot"/>
    <property type="match status" value="1"/>
</dbReference>
<evidence type="ECO:0000256" key="2">
    <source>
        <dbReference type="ARBA" id="ARBA00005528"/>
    </source>
</evidence>
<evidence type="ECO:0000313" key="14">
    <source>
        <dbReference type="EMBL" id="MDF8371216.1"/>
    </source>
</evidence>
<comment type="caution">
    <text evidence="14">The sequence shown here is derived from an EMBL/GenBank/DDBJ whole genome shotgun (WGS) entry which is preliminary data.</text>
</comment>
<evidence type="ECO:0000256" key="3">
    <source>
        <dbReference type="ARBA" id="ARBA00012328"/>
    </source>
</evidence>
<dbReference type="GO" id="GO:0005737">
    <property type="term" value="C:cytoplasm"/>
    <property type="evidence" value="ECO:0007669"/>
    <property type="project" value="UniProtKB-SubCell"/>
</dbReference>
<evidence type="ECO:0000256" key="12">
    <source>
        <dbReference type="PIRNR" id="PIRNR015601"/>
    </source>
</evidence>
<keyword evidence="5 12" id="KW-0963">Cytoplasm</keyword>
<dbReference type="EC" id="2.1.1.193" evidence="3 12"/>
<dbReference type="PANTHER" id="PTHR30027:SF3">
    <property type="entry name" value="16S RRNA (URACIL(1498)-N(3))-METHYLTRANSFERASE"/>
    <property type="match status" value="1"/>
</dbReference>